<dbReference type="Pfam" id="PF12833">
    <property type="entry name" value="HTH_18"/>
    <property type="match status" value="1"/>
</dbReference>
<dbReference type="InterPro" id="IPR009057">
    <property type="entry name" value="Homeodomain-like_sf"/>
</dbReference>
<keyword evidence="6" id="KW-1185">Reference proteome</keyword>
<dbReference type="RefSeq" id="WP_130162679.1">
    <property type="nucleotide sequence ID" value="NZ_SGIM01000011.1"/>
</dbReference>
<dbReference type="PANTHER" id="PTHR47894:SF1">
    <property type="entry name" value="HTH-TYPE TRANSCRIPTIONAL REGULATOR VQSM"/>
    <property type="match status" value="1"/>
</dbReference>
<dbReference type="EMBL" id="SGIM01000011">
    <property type="protein sequence ID" value="RZF50387.1"/>
    <property type="molecule type" value="Genomic_DNA"/>
</dbReference>
<dbReference type="SUPFAM" id="SSF46689">
    <property type="entry name" value="Homeodomain-like"/>
    <property type="match status" value="1"/>
</dbReference>
<gene>
    <name evidence="5" type="ORF">EXE30_12495</name>
</gene>
<keyword evidence="1" id="KW-0805">Transcription regulation</keyword>
<proteinExistence type="predicted"/>
<dbReference type="GO" id="GO:0000976">
    <property type="term" value="F:transcription cis-regulatory region binding"/>
    <property type="evidence" value="ECO:0007669"/>
    <property type="project" value="TreeGrafter"/>
</dbReference>
<evidence type="ECO:0000256" key="3">
    <source>
        <dbReference type="ARBA" id="ARBA00023163"/>
    </source>
</evidence>
<evidence type="ECO:0000256" key="1">
    <source>
        <dbReference type="ARBA" id="ARBA00023015"/>
    </source>
</evidence>
<evidence type="ECO:0000256" key="2">
    <source>
        <dbReference type="ARBA" id="ARBA00023125"/>
    </source>
</evidence>
<dbReference type="Gene3D" id="1.10.10.60">
    <property type="entry name" value="Homeodomain-like"/>
    <property type="match status" value="1"/>
</dbReference>
<dbReference type="Pfam" id="PF12625">
    <property type="entry name" value="Arabinose_bd"/>
    <property type="match status" value="1"/>
</dbReference>
<keyword evidence="3" id="KW-0804">Transcription</keyword>
<keyword evidence="2" id="KW-0238">DNA-binding</keyword>
<dbReference type="Proteomes" id="UP000292110">
    <property type="component" value="Unassembled WGS sequence"/>
</dbReference>
<dbReference type="InterPro" id="IPR018060">
    <property type="entry name" value="HTH_AraC"/>
</dbReference>
<name>A0A4Q6X961_9GAMM</name>
<dbReference type="SMART" id="SM00342">
    <property type="entry name" value="HTH_ARAC"/>
    <property type="match status" value="1"/>
</dbReference>
<evidence type="ECO:0000313" key="5">
    <source>
        <dbReference type="EMBL" id="RZF50387.1"/>
    </source>
</evidence>
<organism evidence="5 6">
    <name type="scientific">Acinetobacter halotolerans</name>
    <dbReference type="NCBI Taxonomy" id="1752076"/>
    <lineage>
        <taxon>Bacteria</taxon>
        <taxon>Pseudomonadati</taxon>
        <taxon>Pseudomonadota</taxon>
        <taxon>Gammaproteobacteria</taxon>
        <taxon>Moraxellales</taxon>
        <taxon>Moraxellaceae</taxon>
        <taxon>Acinetobacter</taxon>
    </lineage>
</organism>
<dbReference type="GO" id="GO:0005829">
    <property type="term" value="C:cytosol"/>
    <property type="evidence" value="ECO:0007669"/>
    <property type="project" value="TreeGrafter"/>
</dbReference>
<dbReference type="InterPro" id="IPR032687">
    <property type="entry name" value="AraC-type_N"/>
</dbReference>
<evidence type="ECO:0000259" key="4">
    <source>
        <dbReference type="PROSITE" id="PS01124"/>
    </source>
</evidence>
<dbReference type="PROSITE" id="PS01124">
    <property type="entry name" value="HTH_ARAC_FAMILY_2"/>
    <property type="match status" value="1"/>
</dbReference>
<dbReference type="AlphaFoldDB" id="A0A4Q6X961"/>
<protein>
    <submittedName>
        <fullName evidence="5">AraC family transcriptional regulator</fullName>
    </submittedName>
</protein>
<comment type="caution">
    <text evidence="5">The sequence shown here is derived from an EMBL/GenBank/DDBJ whole genome shotgun (WGS) entry which is preliminary data.</text>
</comment>
<evidence type="ECO:0000313" key="6">
    <source>
        <dbReference type="Proteomes" id="UP000292110"/>
    </source>
</evidence>
<accession>A0A4Q6X961</accession>
<dbReference type="GO" id="GO:0003700">
    <property type="term" value="F:DNA-binding transcription factor activity"/>
    <property type="evidence" value="ECO:0007669"/>
    <property type="project" value="InterPro"/>
</dbReference>
<dbReference type="PRINTS" id="PR00032">
    <property type="entry name" value="HTHARAC"/>
</dbReference>
<sequence length="349" mass="40877">MQNQQIPVIPSRYYIRLIDILIQTNQYDNNSLTLLRDQLSTTELLTIQQIEQFIEMGLNLPNTADLAFQLGKNIKLSSHSLVGYALMTSPDLEHALRLIAQYFRLIMPSFKLTIQFQHDQQKVELLFEPILQMNKQCLAFHIEAIAVAFYYSLLELAGNQLQRYQVYLSVPEPKYKEQYIHLIKANFHFNDHWITGVRVMMDQQQLSLPLPLADAYSLKVVEQRCQEQIQRIYHQGEIVEWVSMMLRQANQIPTLNECAKVLNISTKTLQRYLQKYGVEFHQLKQKISTERAIDLLENSKFTITHIAYELGYSNPANFTRAFNKIQGCSPQAYRLEYQSRSQLFDNHHT</sequence>
<feature type="domain" description="HTH araC/xylS-type" evidence="4">
    <location>
        <begin position="236"/>
        <end position="336"/>
    </location>
</feature>
<dbReference type="PANTHER" id="PTHR47894">
    <property type="entry name" value="HTH-TYPE TRANSCRIPTIONAL REGULATOR GADX"/>
    <property type="match status" value="1"/>
</dbReference>
<dbReference type="InterPro" id="IPR020449">
    <property type="entry name" value="Tscrpt_reg_AraC-type_HTH"/>
</dbReference>
<reference evidence="5 6" key="1">
    <citation type="submission" date="2019-02" db="EMBL/GenBank/DDBJ databases">
        <title>The draft genome of Acinetobacter halotolerans strain JCM 31009.</title>
        <authorList>
            <person name="Qin J."/>
            <person name="Feng Y."/>
            <person name="Nemec A."/>
            <person name="Zong Z."/>
        </authorList>
    </citation>
    <scope>NUCLEOTIDE SEQUENCE [LARGE SCALE GENOMIC DNA]</scope>
    <source>
        <strain evidence="5 6">JCM 31009</strain>
    </source>
</reference>